<keyword evidence="2" id="KW-1185">Reference proteome</keyword>
<evidence type="ECO:0000313" key="1">
    <source>
        <dbReference type="EMBL" id="GIY05662.1"/>
    </source>
</evidence>
<reference evidence="1 2" key="1">
    <citation type="submission" date="2021-06" db="EMBL/GenBank/DDBJ databases">
        <title>Caerostris darwini draft genome.</title>
        <authorList>
            <person name="Kono N."/>
            <person name="Arakawa K."/>
        </authorList>
    </citation>
    <scope>NUCLEOTIDE SEQUENCE [LARGE SCALE GENOMIC DNA]</scope>
</reference>
<organism evidence="1 2">
    <name type="scientific">Caerostris darwini</name>
    <dbReference type="NCBI Taxonomy" id="1538125"/>
    <lineage>
        <taxon>Eukaryota</taxon>
        <taxon>Metazoa</taxon>
        <taxon>Ecdysozoa</taxon>
        <taxon>Arthropoda</taxon>
        <taxon>Chelicerata</taxon>
        <taxon>Arachnida</taxon>
        <taxon>Araneae</taxon>
        <taxon>Araneomorphae</taxon>
        <taxon>Entelegynae</taxon>
        <taxon>Araneoidea</taxon>
        <taxon>Araneidae</taxon>
        <taxon>Caerostris</taxon>
    </lineage>
</organism>
<protein>
    <submittedName>
        <fullName evidence="1">Uncharacterized protein</fullName>
    </submittedName>
</protein>
<proteinExistence type="predicted"/>
<dbReference type="Proteomes" id="UP001054837">
    <property type="component" value="Unassembled WGS sequence"/>
</dbReference>
<comment type="caution">
    <text evidence="1">The sequence shown here is derived from an EMBL/GenBank/DDBJ whole genome shotgun (WGS) entry which is preliminary data.</text>
</comment>
<gene>
    <name evidence="1" type="ORF">CDAR_74201</name>
</gene>
<dbReference type="EMBL" id="BPLQ01004112">
    <property type="protein sequence ID" value="GIY05662.1"/>
    <property type="molecule type" value="Genomic_DNA"/>
</dbReference>
<dbReference type="AlphaFoldDB" id="A0AAV4Q8K3"/>
<name>A0AAV4Q8K3_9ARAC</name>
<accession>A0AAV4Q8K3</accession>
<sequence length="136" mass="15383">MEQMYEAKLGSQVEYISLPLLPFLTDNPADDNFVSEDPKALLLPLQNGITGHLRSVITKDWRNYLFKVSSEIPQRGQEGITRRPPPPPASPQAIKVQLIKTKILLRFVWASNFTPIGQRRGRGEEIVSFGKFHQGI</sequence>
<evidence type="ECO:0000313" key="2">
    <source>
        <dbReference type="Proteomes" id="UP001054837"/>
    </source>
</evidence>